<keyword evidence="2" id="KW-1185">Reference proteome</keyword>
<reference evidence="1 2" key="1">
    <citation type="journal article" date="2019" name="Sci. Rep.">
        <title>A high-quality genome of Eragrostis curvula grass provides insights into Poaceae evolution and supports new strategies to enhance forage quality.</title>
        <authorList>
            <person name="Carballo J."/>
            <person name="Santos B.A.C.M."/>
            <person name="Zappacosta D."/>
            <person name="Garbus I."/>
            <person name="Selva J.P."/>
            <person name="Gallo C.A."/>
            <person name="Diaz A."/>
            <person name="Albertini E."/>
            <person name="Caccamo M."/>
            <person name="Echenique V."/>
        </authorList>
    </citation>
    <scope>NUCLEOTIDE SEQUENCE [LARGE SCALE GENOMIC DNA]</scope>
    <source>
        <strain evidence="2">cv. Victoria</strain>
        <tissue evidence="1">Leaf</tissue>
    </source>
</reference>
<dbReference type="AlphaFoldDB" id="A0A5J9WQZ2"/>
<dbReference type="Gramene" id="TVU50541">
    <property type="protein sequence ID" value="TVU50541"/>
    <property type="gene ID" value="EJB05_01916"/>
</dbReference>
<proteinExistence type="predicted"/>
<evidence type="ECO:0000313" key="1">
    <source>
        <dbReference type="EMBL" id="TVU50541.1"/>
    </source>
</evidence>
<feature type="non-terminal residue" evidence="1">
    <location>
        <position position="1"/>
    </location>
</feature>
<evidence type="ECO:0000313" key="2">
    <source>
        <dbReference type="Proteomes" id="UP000324897"/>
    </source>
</evidence>
<protein>
    <submittedName>
        <fullName evidence="1">Uncharacterized protein</fullName>
    </submittedName>
</protein>
<comment type="caution">
    <text evidence="1">The sequence shown here is derived from an EMBL/GenBank/DDBJ whole genome shotgun (WGS) entry which is preliminary data.</text>
</comment>
<dbReference type="EMBL" id="RWGY01000002">
    <property type="protein sequence ID" value="TVU50541.1"/>
    <property type="molecule type" value="Genomic_DNA"/>
</dbReference>
<name>A0A5J9WQZ2_9POAL</name>
<dbReference type="Proteomes" id="UP000324897">
    <property type="component" value="Chromosome 6"/>
</dbReference>
<accession>A0A5J9WQZ2</accession>
<organism evidence="1 2">
    <name type="scientific">Eragrostis curvula</name>
    <name type="common">weeping love grass</name>
    <dbReference type="NCBI Taxonomy" id="38414"/>
    <lineage>
        <taxon>Eukaryota</taxon>
        <taxon>Viridiplantae</taxon>
        <taxon>Streptophyta</taxon>
        <taxon>Embryophyta</taxon>
        <taxon>Tracheophyta</taxon>
        <taxon>Spermatophyta</taxon>
        <taxon>Magnoliopsida</taxon>
        <taxon>Liliopsida</taxon>
        <taxon>Poales</taxon>
        <taxon>Poaceae</taxon>
        <taxon>PACMAD clade</taxon>
        <taxon>Chloridoideae</taxon>
        <taxon>Eragrostideae</taxon>
        <taxon>Eragrostidinae</taxon>
        <taxon>Eragrostis</taxon>
    </lineage>
</organism>
<gene>
    <name evidence="1" type="ORF">EJB05_01916</name>
</gene>
<sequence length="78" mass="8070">MLSSSTTGFILKRRGNRSSISVFIPAAGGYPNLASIAAEADIFFEDAPDVDLSGWLLCGCSGGRLLLSRGADGHVLAV</sequence>